<dbReference type="RefSeq" id="WP_401230803.1">
    <property type="nucleotide sequence ID" value="NZ_JBIUVY010000007.1"/>
</dbReference>
<protein>
    <submittedName>
        <fullName evidence="1">Uncharacterized protein</fullName>
    </submittedName>
</protein>
<evidence type="ECO:0000313" key="1">
    <source>
        <dbReference type="EMBL" id="MFJ2286210.1"/>
    </source>
</evidence>
<sequence length="431" mass="49005">MKKPPSATSDIRGASFEGKSDSFELFGEMADTLLYWVSELHRKLIENGVKQVFFLSREGQPLKQMFDCYCAGVGVLIQSRYLEVSRRSTLLPSLNALSEERFETLFRQYRRMSLLEFLSSLGLDEFCTELSTLLGLTTEQSNQRQEDFPESDLFSRLKALPRFIAVYDEQRLSRRKAFGQYLSTLSEGDVPENLVVVDVGWKGTIQDNLYALLCKGAASPVKSVTGYYIGLIAPGAAGSANPKHGLLFSSIAGRTSRFHVFNENRALFEILLAADHGSAASYQIDTNGRASAVHDTFHEQEMLEALVFPVQRYIFARYNQLLEAMTLQAGTQSLRLEQIARRHARLVFQPSQSEIDWFSSVFHVENYGVFERSFFTGAHKVPSFSDRLKFMLTVLRRNGRGLLGFWPWKKLDERVGRPIANLYGLIRYFQK</sequence>
<dbReference type="Proteomes" id="UP001617296">
    <property type="component" value="Unassembled WGS sequence"/>
</dbReference>
<evidence type="ECO:0000313" key="2">
    <source>
        <dbReference type="Proteomes" id="UP001617296"/>
    </source>
</evidence>
<proteinExistence type="predicted"/>
<organism evidence="1 2">
    <name type="scientific">Pseudomonas iridis</name>
    <dbReference type="NCBI Taxonomy" id="2710587"/>
    <lineage>
        <taxon>Bacteria</taxon>
        <taxon>Pseudomonadati</taxon>
        <taxon>Pseudomonadota</taxon>
        <taxon>Gammaproteobacteria</taxon>
        <taxon>Pseudomonadales</taxon>
        <taxon>Pseudomonadaceae</taxon>
        <taxon>Pseudomonas</taxon>
    </lineage>
</organism>
<keyword evidence="2" id="KW-1185">Reference proteome</keyword>
<name>A0ABW8DJI7_9PSED</name>
<comment type="caution">
    <text evidence="1">The sequence shown here is derived from an EMBL/GenBank/DDBJ whole genome shotgun (WGS) entry which is preliminary data.</text>
</comment>
<dbReference type="EMBL" id="JBIUVY010000007">
    <property type="protein sequence ID" value="MFJ2286210.1"/>
    <property type="molecule type" value="Genomic_DNA"/>
</dbReference>
<reference evidence="1 2" key="1">
    <citation type="submission" date="2024-10" db="EMBL/GenBank/DDBJ databases">
        <title>The Natural Products Discovery Center: Release of the First 8490 Sequenced Strains for Exploring Actinobacteria Biosynthetic Diversity.</title>
        <authorList>
            <person name="Kalkreuter E."/>
            <person name="Kautsar S.A."/>
            <person name="Yang D."/>
            <person name="Bader C.D."/>
            <person name="Teijaro C.N."/>
            <person name="Fluegel L."/>
            <person name="Davis C.M."/>
            <person name="Simpson J.R."/>
            <person name="Lauterbach L."/>
            <person name="Steele A.D."/>
            <person name="Gui C."/>
            <person name="Meng S."/>
            <person name="Li G."/>
            <person name="Viehrig K."/>
            <person name="Ye F."/>
            <person name="Su P."/>
            <person name="Kiefer A.F."/>
            <person name="Nichols A."/>
            <person name="Cepeda A.J."/>
            <person name="Yan W."/>
            <person name="Fan B."/>
            <person name="Jiang Y."/>
            <person name="Adhikari A."/>
            <person name="Zheng C.-J."/>
            <person name="Schuster L."/>
            <person name="Cowan T.M."/>
            <person name="Smanski M.J."/>
            <person name="Chevrette M.G."/>
            <person name="De Carvalho L.P.S."/>
            <person name="Shen B."/>
        </authorList>
    </citation>
    <scope>NUCLEOTIDE SEQUENCE [LARGE SCALE GENOMIC DNA]</scope>
    <source>
        <strain evidence="1 2">NPDC087689</strain>
    </source>
</reference>
<accession>A0ABW8DJI7</accession>
<gene>
    <name evidence="1" type="ORF">ACIOUF_07590</name>
</gene>